<comment type="caution">
    <text evidence="2">The sequence shown here is derived from an EMBL/GenBank/DDBJ whole genome shotgun (WGS) entry which is preliminary data.</text>
</comment>
<gene>
    <name evidence="2" type="ORF">JFN87_12385</name>
</gene>
<organism evidence="2 3">
    <name type="scientific">Streptomyces montanisoli</name>
    <dbReference type="NCBI Taxonomy" id="2798581"/>
    <lineage>
        <taxon>Bacteria</taxon>
        <taxon>Bacillati</taxon>
        <taxon>Actinomycetota</taxon>
        <taxon>Actinomycetes</taxon>
        <taxon>Kitasatosporales</taxon>
        <taxon>Streptomycetaceae</taxon>
        <taxon>Streptomyces</taxon>
    </lineage>
</organism>
<evidence type="ECO:0000313" key="3">
    <source>
        <dbReference type="Proteomes" id="UP000670475"/>
    </source>
</evidence>
<evidence type="ECO:0000256" key="1">
    <source>
        <dbReference type="SAM" id="MobiDB-lite"/>
    </source>
</evidence>
<dbReference type="RefSeq" id="WP_209340053.1">
    <property type="nucleotide sequence ID" value="NZ_JAGIQL010000038.1"/>
</dbReference>
<keyword evidence="2" id="KW-0808">Transferase</keyword>
<dbReference type="CDD" id="cd02440">
    <property type="entry name" value="AdoMet_MTases"/>
    <property type="match status" value="1"/>
</dbReference>
<proteinExistence type="predicted"/>
<sequence length="265" mass="27926">MNRVPAAVVPAAHGSWTREPAGWRADPYTAALTTGQGPLYLRSREGGVVPLGVERWCAAPDAADRTVIARCEGTVLDIGCGPGRFVTALALAGYRTLGIDVSTAAVHRTVRHGGAALVRSVFEPLPREGWWNTALLVDGNIGIGGDPDALLTRTADVVAPGGLLIAEVADGDVDERLDVCVDDGRSDHTHGGHGPAGQGRARADDGGFFPWARLGARALVRHARATGRWSRQAAWELEGRTFVALRRKRERPAPSLPGPVPPPSG</sequence>
<keyword evidence="2" id="KW-0489">Methyltransferase</keyword>
<evidence type="ECO:0000313" key="2">
    <source>
        <dbReference type="EMBL" id="MBP0458294.1"/>
    </source>
</evidence>
<dbReference type="AlphaFoldDB" id="A0A940M8N4"/>
<name>A0A940M8N4_9ACTN</name>
<protein>
    <submittedName>
        <fullName evidence="2">Methyltransferase domain-containing protein</fullName>
    </submittedName>
</protein>
<dbReference type="Pfam" id="PF13489">
    <property type="entry name" value="Methyltransf_23"/>
    <property type="match status" value="1"/>
</dbReference>
<dbReference type="SUPFAM" id="SSF53335">
    <property type="entry name" value="S-adenosyl-L-methionine-dependent methyltransferases"/>
    <property type="match status" value="1"/>
</dbReference>
<accession>A0A940M8N4</accession>
<dbReference type="Gene3D" id="3.40.50.150">
    <property type="entry name" value="Vaccinia Virus protein VP39"/>
    <property type="match status" value="1"/>
</dbReference>
<reference evidence="2" key="1">
    <citation type="submission" date="2021-03" db="EMBL/GenBank/DDBJ databases">
        <title>Whole genome sequence of Streptomyces bomunensis MMS17-BM035.</title>
        <authorList>
            <person name="Lee J.H."/>
        </authorList>
    </citation>
    <scope>NUCLEOTIDE SEQUENCE</scope>
    <source>
        <strain evidence="2">MMS17-BM035</strain>
    </source>
</reference>
<feature type="region of interest" description="Disordered" evidence="1">
    <location>
        <begin position="184"/>
        <end position="204"/>
    </location>
</feature>
<keyword evidence="3" id="KW-1185">Reference proteome</keyword>
<dbReference type="EMBL" id="JAGIQL010000038">
    <property type="protein sequence ID" value="MBP0458294.1"/>
    <property type="molecule type" value="Genomic_DNA"/>
</dbReference>
<dbReference type="GO" id="GO:0032259">
    <property type="term" value="P:methylation"/>
    <property type="evidence" value="ECO:0007669"/>
    <property type="project" value="UniProtKB-KW"/>
</dbReference>
<dbReference type="GO" id="GO:0008168">
    <property type="term" value="F:methyltransferase activity"/>
    <property type="evidence" value="ECO:0007669"/>
    <property type="project" value="UniProtKB-KW"/>
</dbReference>
<feature type="region of interest" description="Disordered" evidence="1">
    <location>
        <begin position="246"/>
        <end position="265"/>
    </location>
</feature>
<dbReference type="InterPro" id="IPR029063">
    <property type="entry name" value="SAM-dependent_MTases_sf"/>
</dbReference>
<dbReference type="Proteomes" id="UP000670475">
    <property type="component" value="Unassembled WGS sequence"/>
</dbReference>
<feature type="compositionally biased region" description="Pro residues" evidence="1">
    <location>
        <begin position="254"/>
        <end position="265"/>
    </location>
</feature>